<evidence type="ECO:0000256" key="2">
    <source>
        <dbReference type="SAM" id="Phobius"/>
    </source>
</evidence>
<feature type="region of interest" description="Disordered" evidence="1">
    <location>
        <begin position="397"/>
        <end position="426"/>
    </location>
</feature>
<dbReference type="EMBL" id="BAFB01000170">
    <property type="protein sequence ID" value="GAB35562.1"/>
    <property type="molecule type" value="Genomic_DNA"/>
</dbReference>
<dbReference type="AlphaFoldDB" id="H5TQ04"/>
<keyword evidence="3" id="KW-0732">Signal</keyword>
<evidence type="ECO:0000313" key="4">
    <source>
        <dbReference type="EMBL" id="GAB35562.1"/>
    </source>
</evidence>
<evidence type="ECO:0000313" key="5">
    <source>
        <dbReference type="Proteomes" id="UP000005038"/>
    </source>
</evidence>
<keyword evidence="5" id="KW-1185">Reference proteome</keyword>
<sequence>MIATALCAVLALSGVGQALAAQGDTPPPLSLRSIGAADDITFAGQQAQVSMSIPVPQNLSPDKLRGTVSVPPFVTGGTVDVMQGDRVISRTPINPAPNSPIELSLSGATVARNAADITLRAYLTVSGICQFDPDNAFHIRDATVSFTGREAIPRNVAEFLPPILRKLTIFVPQKPSREEGAAAVGLATSVAANYGTADFDVDVEALPAGSIAPTGQPDSLERQIVISSAAPEGLTVRDQNGSAYLTIGGQPNQLTTQARALTSNLSAITQSSSAVAGPLHSAPQLSPDVQTLADLGITDQIVTSSAWPSITLGIDQTRLGRPSKDIRVQLIGSATPAADGSSPVVSVRLGQRVIATIKTGASGSFNQWVDLPNNALSRYNELVVTLERGDVREGCGNGTRGSLSVSAAGEVRSTEADEPLPAGLGSMPQALMPRTQVAWTKGDVPDVARAVSLMTTMQRLSTVPIGVDVVSMSDVSSSTQPAVVIAADGSGLPGGLSLPVTQKSGTITVRSASGATSKVTLSPQVEFGSLQVIRADGRSVLVATSTDDATDLDDLLRWFSDTDNASGASGDAALKIAGRDPITVDAGDHSEASTGHPLAWLIVVCVLLGAVILVLIVAAAVKLVARRHRGDDSER</sequence>
<keyword evidence="2" id="KW-0812">Transmembrane</keyword>
<feature type="chain" id="PRO_5003598122" description="Cellulose biosynthesis cyclic di-GMP-binding regulatory protein BcsB" evidence="3">
    <location>
        <begin position="21"/>
        <end position="635"/>
    </location>
</feature>
<dbReference type="Proteomes" id="UP000005038">
    <property type="component" value="Unassembled WGS sequence"/>
</dbReference>
<proteinExistence type="predicted"/>
<protein>
    <recommendedName>
        <fullName evidence="6">Cellulose biosynthesis cyclic di-GMP-binding regulatory protein BcsB</fullName>
    </recommendedName>
</protein>
<name>H5TQ04_GORO1</name>
<accession>H5TQ04</accession>
<dbReference type="STRING" id="1108044.GOOTI_170_00290"/>
<gene>
    <name evidence="4" type="ORF">GOOTI_170_00290</name>
</gene>
<keyword evidence="2" id="KW-1133">Transmembrane helix</keyword>
<evidence type="ECO:0008006" key="6">
    <source>
        <dbReference type="Google" id="ProtNLM"/>
    </source>
</evidence>
<comment type="caution">
    <text evidence="4">The sequence shown here is derived from an EMBL/GenBank/DDBJ whole genome shotgun (WGS) entry which is preliminary data.</text>
</comment>
<feature type="signal peptide" evidence="3">
    <location>
        <begin position="1"/>
        <end position="20"/>
    </location>
</feature>
<evidence type="ECO:0000256" key="1">
    <source>
        <dbReference type="SAM" id="MobiDB-lite"/>
    </source>
</evidence>
<organism evidence="4 5">
    <name type="scientific">Gordonia otitidis (strain DSM 44809 / CCUG 52243 / JCM 12355 / NBRC 100426 / IFM 10032)</name>
    <dbReference type="NCBI Taxonomy" id="1108044"/>
    <lineage>
        <taxon>Bacteria</taxon>
        <taxon>Bacillati</taxon>
        <taxon>Actinomycetota</taxon>
        <taxon>Actinomycetes</taxon>
        <taxon>Mycobacteriales</taxon>
        <taxon>Gordoniaceae</taxon>
        <taxon>Gordonia</taxon>
    </lineage>
</organism>
<feature type="transmembrane region" description="Helical" evidence="2">
    <location>
        <begin position="598"/>
        <end position="625"/>
    </location>
</feature>
<keyword evidence="2" id="KW-0472">Membrane</keyword>
<evidence type="ECO:0000256" key="3">
    <source>
        <dbReference type="SAM" id="SignalP"/>
    </source>
</evidence>
<reference evidence="4" key="1">
    <citation type="submission" date="2012-02" db="EMBL/GenBank/DDBJ databases">
        <title>Whole genome shotgun sequence of Gordonia otitidis NBRC 100426.</title>
        <authorList>
            <person name="Yoshida I."/>
            <person name="Hosoyama A."/>
            <person name="Tsuchikane K."/>
            <person name="Katsumata H."/>
            <person name="Yamazaki S."/>
            <person name="Fujita N."/>
        </authorList>
    </citation>
    <scope>NUCLEOTIDE SEQUENCE [LARGE SCALE GENOMIC DNA]</scope>
    <source>
        <strain evidence="4">NBRC 100426</strain>
    </source>
</reference>